<dbReference type="EMBL" id="JAIWYP010000029">
    <property type="protein sequence ID" value="KAH3691875.1"/>
    <property type="molecule type" value="Genomic_DNA"/>
</dbReference>
<protein>
    <submittedName>
        <fullName evidence="1">Uncharacterized protein</fullName>
    </submittedName>
</protein>
<evidence type="ECO:0000313" key="2">
    <source>
        <dbReference type="Proteomes" id="UP000828390"/>
    </source>
</evidence>
<keyword evidence="2" id="KW-1185">Reference proteome</keyword>
<dbReference type="AlphaFoldDB" id="A0A9D4B7A3"/>
<accession>A0A9D4B7A3</accession>
<reference evidence="1" key="1">
    <citation type="journal article" date="2019" name="bioRxiv">
        <title>The Genome of the Zebra Mussel, Dreissena polymorpha: A Resource for Invasive Species Research.</title>
        <authorList>
            <person name="McCartney M.A."/>
            <person name="Auch B."/>
            <person name="Kono T."/>
            <person name="Mallez S."/>
            <person name="Zhang Y."/>
            <person name="Obille A."/>
            <person name="Becker A."/>
            <person name="Abrahante J.E."/>
            <person name="Garbe J."/>
            <person name="Badalamenti J.P."/>
            <person name="Herman A."/>
            <person name="Mangelson H."/>
            <person name="Liachko I."/>
            <person name="Sullivan S."/>
            <person name="Sone E.D."/>
            <person name="Koren S."/>
            <person name="Silverstein K.A.T."/>
            <person name="Beckman K.B."/>
            <person name="Gohl D.M."/>
        </authorList>
    </citation>
    <scope>NUCLEOTIDE SEQUENCE</scope>
    <source>
        <strain evidence="1">Duluth1</strain>
        <tissue evidence="1">Whole animal</tissue>
    </source>
</reference>
<dbReference type="Proteomes" id="UP000828390">
    <property type="component" value="Unassembled WGS sequence"/>
</dbReference>
<reference evidence="1" key="2">
    <citation type="submission" date="2020-11" db="EMBL/GenBank/DDBJ databases">
        <authorList>
            <person name="McCartney M.A."/>
            <person name="Auch B."/>
            <person name="Kono T."/>
            <person name="Mallez S."/>
            <person name="Becker A."/>
            <person name="Gohl D.M."/>
            <person name="Silverstein K.A.T."/>
            <person name="Koren S."/>
            <person name="Bechman K.B."/>
            <person name="Herman A."/>
            <person name="Abrahante J.E."/>
            <person name="Garbe J."/>
        </authorList>
    </citation>
    <scope>NUCLEOTIDE SEQUENCE</scope>
    <source>
        <strain evidence="1">Duluth1</strain>
        <tissue evidence="1">Whole animal</tissue>
    </source>
</reference>
<proteinExistence type="predicted"/>
<organism evidence="1 2">
    <name type="scientific">Dreissena polymorpha</name>
    <name type="common">Zebra mussel</name>
    <name type="synonym">Mytilus polymorpha</name>
    <dbReference type="NCBI Taxonomy" id="45954"/>
    <lineage>
        <taxon>Eukaryota</taxon>
        <taxon>Metazoa</taxon>
        <taxon>Spiralia</taxon>
        <taxon>Lophotrochozoa</taxon>
        <taxon>Mollusca</taxon>
        <taxon>Bivalvia</taxon>
        <taxon>Autobranchia</taxon>
        <taxon>Heteroconchia</taxon>
        <taxon>Euheterodonta</taxon>
        <taxon>Imparidentia</taxon>
        <taxon>Neoheterodontei</taxon>
        <taxon>Myida</taxon>
        <taxon>Dreissenoidea</taxon>
        <taxon>Dreissenidae</taxon>
        <taxon>Dreissena</taxon>
    </lineage>
</organism>
<gene>
    <name evidence="1" type="ORF">DPMN_191053</name>
</gene>
<comment type="caution">
    <text evidence="1">The sequence shown here is derived from an EMBL/GenBank/DDBJ whole genome shotgun (WGS) entry which is preliminary data.</text>
</comment>
<name>A0A9D4B7A3_DREPO</name>
<sequence length="81" mass="9090">MQVREYETLADRGLMGSDYDRIADRDVHAGEYDDVDNITETSLQSNVPQIQGATSSTYDGYLQPMTAKLSMDKSIPLKTRD</sequence>
<evidence type="ECO:0000313" key="1">
    <source>
        <dbReference type="EMBL" id="KAH3691875.1"/>
    </source>
</evidence>